<accession>A0A2G8SQH5</accession>
<reference evidence="1 2" key="1">
    <citation type="journal article" date="2015" name="Sci. Rep.">
        <title>Chromosome-level genome map provides insights into diverse defense mechanisms in the medicinal fungus Ganoderma sinense.</title>
        <authorList>
            <person name="Zhu Y."/>
            <person name="Xu J."/>
            <person name="Sun C."/>
            <person name="Zhou S."/>
            <person name="Xu H."/>
            <person name="Nelson D.R."/>
            <person name="Qian J."/>
            <person name="Song J."/>
            <person name="Luo H."/>
            <person name="Xiang L."/>
            <person name="Li Y."/>
            <person name="Xu Z."/>
            <person name="Ji A."/>
            <person name="Wang L."/>
            <person name="Lu S."/>
            <person name="Hayward A."/>
            <person name="Sun W."/>
            <person name="Li X."/>
            <person name="Schwartz D.C."/>
            <person name="Wang Y."/>
            <person name="Chen S."/>
        </authorList>
    </citation>
    <scope>NUCLEOTIDE SEQUENCE [LARGE SCALE GENOMIC DNA]</scope>
    <source>
        <strain evidence="1 2">ZZ0214-1</strain>
    </source>
</reference>
<evidence type="ECO:0000313" key="1">
    <source>
        <dbReference type="EMBL" id="PIL36015.1"/>
    </source>
</evidence>
<dbReference type="OrthoDB" id="2688706at2759"/>
<gene>
    <name evidence="1" type="ORF">GSI_01675</name>
</gene>
<dbReference type="PANTHER" id="PTHR10622:SF10">
    <property type="entry name" value="HET DOMAIN-CONTAINING PROTEIN"/>
    <property type="match status" value="1"/>
</dbReference>
<name>A0A2G8SQH5_9APHY</name>
<keyword evidence="2" id="KW-1185">Reference proteome</keyword>
<sequence>MVHAGWTLQELVAPSEPLFLSSSREVIGSKRELTTLVETISGVDCEALLREKPLNRFRMAKHFSWAAQRQTTRIEDRAYSLLGIFGTNMPILYGKDLFDQK</sequence>
<organism evidence="1 2">
    <name type="scientific">Ganoderma sinense ZZ0214-1</name>
    <dbReference type="NCBI Taxonomy" id="1077348"/>
    <lineage>
        <taxon>Eukaryota</taxon>
        <taxon>Fungi</taxon>
        <taxon>Dikarya</taxon>
        <taxon>Basidiomycota</taxon>
        <taxon>Agaricomycotina</taxon>
        <taxon>Agaricomycetes</taxon>
        <taxon>Polyporales</taxon>
        <taxon>Polyporaceae</taxon>
        <taxon>Ganoderma</taxon>
    </lineage>
</organism>
<comment type="caution">
    <text evidence="1">The sequence shown here is derived from an EMBL/GenBank/DDBJ whole genome shotgun (WGS) entry which is preliminary data.</text>
</comment>
<dbReference type="AlphaFoldDB" id="A0A2G8SQH5"/>
<dbReference type="Proteomes" id="UP000230002">
    <property type="component" value="Unassembled WGS sequence"/>
</dbReference>
<dbReference type="EMBL" id="AYKW01000002">
    <property type="protein sequence ID" value="PIL36015.1"/>
    <property type="molecule type" value="Genomic_DNA"/>
</dbReference>
<proteinExistence type="predicted"/>
<protein>
    <submittedName>
        <fullName evidence="1">Uncharacterized protein</fullName>
    </submittedName>
</protein>
<dbReference type="STRING" id="1077348.A0A2G8SQH5"/>
<dbReference type="PANTHER" id="PTHR10622">
    <property type="entry name" value="HET DOMAIN-CONTAINING PROTEIN"/>
    <property type="match status" value="1"/>
</dbReference>
<evidence type="ECO:0000313" key="2">
    <source>
        <dbReference type="Proteomes" id="UP000230002"/>
    </source>
</evidence>